<evidence type="ECO:0000256" key="10">
    <source>
        <dbReference type="RuleBase" id="RU365097"/>
    </source>
</evidence>
<protein>
    <recommendedName>
        <fullName evidence="10">Molybdenum transport system permease</fullName>
    </recommendedName>
</protein>
<evidence type="ECO:0000256" key="9">
    <source>
        <dbReference type="RuleBase" id="RU363032"/>
    </source>
</evidence>
<feature type="transmembrane region" description="Helical" evidence="9">
    <location>
        <begin position="94"/>
        <end position="115"/>
    </location>
</feature>
<name>A0ABT9NJK5_9ACTN</name>
<dbReference type="PANTHER" id="PTHR30183:SF3">
    <property type="entry name" value="MOLYBDENUM TRANSPORT SYSTEM PERMEASE PROTEIN MODB"/>
    <property type="match status" value="1"/>
</dbReference>
<feature type="transmembrane region" description="Helical" evidence="9">
    <location>
        <begin position="185"/>
        <end position="203"/>
    </location>
</feature>
<evidence type="ECO:0000313" key="12">
    <source>
        <dbReference type="EMBL" id="MDP9820584.1"/>
    </source>
</evidence>
<dbReference type="CDD" id="cd06261">
    <property type="entry name" value="TM_PBP2"/>
    <property type="match status" value="1"/>
</dbReference>
<feature type="transmembrane region" description="Helical" evidence="9">
    <location>
        <begin position="56"/>
        <end position="82"/>
    </location>
</feature>
<dbReference type="NCBIfam" id="TIGR02141">
    <property type="entry name" value="modB_ABC"/>
    <property type="match status" value="1"/>
</dbReference>
<organism evidence="12 13">
    <name type="scientific">Nocardioides massiliensis</name>
    <dbReference type="NCBI Taxonomy" id="1325935"/>
    <lineage>
        <taxon>Bacteria</taxon>
        <taxon>Bacillati</taxon>
        <taxon>Actinomycetota</taxon>
        <taxon>Actinomycetes</taxon>
        <taxon>Propionibacteriales</taxon>
        <taxon>Nocardioidaceae</taxon>
        <taxon>Nocardioides</taxon>
    </lineage>
</organism>
<keyword evidence="4 10" id="KW-1003">Cell membrane</keyword>
<comment type="similarity">
    <text evidence="2 10">Belongs to the binding-protein-dependent transport system permease family. CysTW subfamily.</text>
</comment>
<dbReference type="SUPFAM" id="SSF161098">
    <property type="entry name" value="MetI-like"/>
    <property type="match status" value="1"/>
</dbReference>
<comment type="function">
    <text evidence="10">Part of the binding-protein-dependent transport system for molybdenum; probably responsible for the translocation of the substrate across the membrane.</text>
</comment>
<evidence type="ECO:0000313" key="13">
    <source>
        <dbReference type="Proteomes" id="UP001240447"/>
    </source>
</evidence>
<keyword evidence="8 9" id="KW-0472">Membrane</keyword>
<keyword evidence="13" id="KW-1185">Reference proteome</keyword>
<keyword evidence="7 9" id="KW-1133">Transmembrane helix</keyword>
<evidence type="ECO:0000256" key="5">
    <source>
        <dbReference type="ARBA" id="ARBA00022505"/>
    </source>
</evidence>
<evidence type="ECO:0000256" key="8">
    <source>
        <dbReference type="ARBA" id="ARBA00023136"/>
    </source>
</evidence>
<evidence type="ECO:0000256" key="4">
    <source>
        <dbReference type="ARBA" id="ARBA00022475"/>
    </source>
</evidence>
<gene>
    <name evidence="12" type="ORF">J2S59_000393</name>
</gene>
<evidence type="ECO:0000259" key="11">
    <source>
        <dbReference type="PROSITE" id="PS50928"/>
    </source>
</evidence>
<feature type="transmembrane region" description="Helical" evidence="9">
    <location>
        <begin position="135"/>
        <end position="156"/>
    </location>
</feature>
<reference evidence="12 13" key="1">
    <citation type="submission" date="2023-07" db="EMBL/GenBank/DDBJ databases">
        <title>Sequencing the genomes of 1000 actinobacteria strains.</title>
        <authorList>
            <person name="Klenk H.-P."/>
        </authorList>
    </citation>
    <scope>NUCLEOTIDE SEQUENCE [LARGE SCALE GENOMIC DNA]</scope>
    <source>
        <strain evidence="12 13">GD13</strain>
    </source>
</reference>
<evidence type="ECO:0000256" key="1">
    <source>
        <dbReference type="ARBA" id="ARBA00004651"/>
    </source>
</evidence>
<feature type="transmembrane region" description="Helical" evidence="9">
    <location>
        <begin position="240"/>
        <end position="259"/>
    </location>
</feature>
<accession>A0ABT9NJK5</accession>
<evidence type="ECO:0000256" key="6">
    <source>
        <dbReference type="ARBA" id="ARBA00022692"/>
    </source>
</evidence>
<dbReference type="RefSeq" id="WP_306824757.1">
    <property type="nucleotide sequence ID" value="NZ_JAUSQM010000001.1"/>
</dbReference>
<dbReference type="InterPro" id="IPR011867">
    <property type="entry name" value="ModB_ABC"/>
</dbReference>
<dbReference type="PROSITE" id="PS50928">
    <property type="entry name" value="ABC_TM1"/>
    <property type="match status" value="1"/>
</dbReference>
<comment type="caution">
    <text evidence="12">The sequence shown here is derived from an EMBL/GenBank/DDBJ whole genome shotgun (WGS) entry which is preliminary data.</text>
</comment>
<feature type="domain" description="ABC transmembrane type-1" evidence="11">
    <location>
        <begin position="56"/>
        <end position="259"/>
    </location>
</feature>
<comment type="subcellular location">
    <subcellularLocation>
        <location evidence="1 9">Cell membrane</location>
        <topology evidence="1 9">Multi-pass membrane protein</topology>
    </subcellularLocation>
</comment>
<keyword evidence="6 9" id="KW-0812">Transmembrane</keyword>
<dbReference type="Proteomes" id="UP001240447">
    <property type="component" value="Unassembled WGS sequence"/>
</dbReference>
<dbReference type="PANTHER" id="PTHR30183">
    <property type="entry name" value="MOLYBDENUM TRANSPORT SYSTEM PERMEASE PROTEIN MODB"/>
    <property type="match status" value="1"/>
</dbReference>
<dbReference type="NCBIfam" id="TIGR01581">
    <property type="entry name" value="Mo_ABC_porter"/>
    <property type="match status" value="1"/>
</dbReference>
<evidence type="ECO:0000256" key="2">
    <source>
        <dbReference type="ARBA" id="ARBA00007069"/>
    </source>
</evidence>
<dbReference type="InterPro" id="IPR035906">
    <property type="entry name" value="MetI-like_sf"/>
</dbReference>
<feature type="transmembrane region" description="Helical" evidence="9">
    <location>
        <begin position="12"/>
        <end position="36"/>
    </location>
</feature>
<dbReference type="InterPro" id="IPR006469">
    <property type="entry name" value="NifC_ABC_porter"/>
</dbReference>
<keyword evidence="3 9" id="KW-0813">Transport</keyword>
<dbReference type="InterPro" id="IPR000515">
    <property type="entry name" value="MetI-like"/>
</dbReference>
<dbReference type="EMBL" id="JAUSQM010000001">
    <property type="protein sequence ID" value="MDP9820584.1"/>
    <property type="molecule type" value="Genomic_DNA"/>
</dbReference>
<sequence length="268" mass="28209">MSRDVPPALGRIPPLLLVPALLGTAVVVLPMVGLLARSPWRDLSSLLGEPDVRRALLLSVTTSTLTAVVCLLLGLPLAWLLARGRFRGCRLLRAVLTVPLVLPPVVGGVALLGGFGRNGLLGGPLRDAFGVSLPFTTAAVVVAHTFVALPFFVLAVEGTLHTQGERYDAVAATLGARRWTTFRRVTLPLALPGIAAGTVLAWARSLGEFGATITFAGNFPGATQTMPLLVYTRLQDDPSAAYGLSLVMLALSLAVLVLLRDRWLGAGR</sequence>
<keyword evidence="5 10" id="KW-0500">Molybdenum</keyword>
<evidence type="ECO:0000256" key="3">
    <source>
        <dbReference type="ARBA" id="ARBA00022448"/>
    </source>
</evidence>
<evidence type="ECO:0000256" key="7">
    <source>
        <dbReference type="ARBA" id="ARBA00022989"/>
    </source>
</evidence>
<proteinExistence type="inferred from homology"/>
<dbReference type="Gene3D" id="1.10.3720.10">
    <property type="entry name" value="MetI-like"/>
    <property type="match status" value="1"/>
</dbReference>
<dbReference type="Pfam" id="PF00528">
    <property type="entry name" value="BPD_transp_1"/>
    <property type="match status" value="1"/>
</dbReference>